<gene>
    <name evidence="12 15" type="primary">yidC</name>
    <name evidence="15" type="ORF">APU01nite_08100</name>
    <name evidence="16" type="ORF">SAMN04488100_10818</name>
</gene>
<comment type="function">
    <text evidence="12">Required for the insertion and/or proper folding and/or complex formation of integral membrane proteins into the membrane. Involved in integration of membrane proteins that insert both dependently and independently of the Sec translocase complex, as well as at least some lipoproteins.</text>
</comment>
<dbReference type="Pfam" id="PF02096">
    <property type="entry name" value="60KD_IMP"/>
    <property type="match status" value="1"/>
</dbReference>
<keyword evidence="6 12" id="KW-0653">Protein transport</keyword>
<evidence type="ECO:0000256" key="11">
    <source>
        <dbReference type="ARBA" id="ARBA00023288"/>
    </source>
</evidence>
<evidence type="ECO:0000313" key="15">
    <source>
        <dbReference type="EMBL" id="GEK88771.1"/>
    </source>
</evidence>
<dbReference type="RefSeq" id="WP_091487385.1">
    <property type="nucleotide sequence ID" value="NZ_BJUX01000006.1"/>
</dbReference>
<dbReference type="InterPro" id="IPR028055">
    <property type="entry name" value="YidC/Oxa/ALB_C"/>
</dbReference>
<dbReference type="PANTHER" id="PTHR12428:SF65">
    <property type="entry name" value="CYTOCHROME C OXIDASE ASSEMBLY PROTEIN COX18, MITOCHONDRIAL"/>
    <property type="match status" value="1"/>
</dbReference>
<organism evidence="16 17">
    <name type="scientific">Alkalibacterium putridalgicola</name>
    <dbReference type="NCBI Taxonomy" id="426703"/>
    <lineage>
        <taxon>Bacteria</taxon>
        <taxon>Bacillati</taxon>
        <taxon>Bacillota</taxon>
        <taxon>Bacilli</taxon>
        <taxon>Lactobacillales</taxon>
        <taxon>Carnobacteriaceae</taxon>
        <taxon>Alkalibacterium</taxon>
    </lineage>
</organism>
<feature type="transmembrane region" description="Helical" evidence="12">
    <location>
        <begin position="63"/>
        <end position="83"/>
    </location>
</feature>
<comment type="similarity">
    <text evidence="12">Belongs to the OXA1/ALB3/YidC family. Type 2 subfamily.</text>
</comment>
<feature type="transmembrane region" description="Helical" evidence="12">
    <location>
        <begin position="135"/>
        <end position="158"/>
    </location>
</feature>
<dbReference type="Proteomes" id="UP000321425">
    <property type="component" value="Unassembled WGS sequence"/>
</dbReference>
<feature type="domain" description="Membrane insertase YidC/Oxa/ALB C-terminal" evidence="14">
    <location>
        <begin position="63"/>
        <end position="252"/>
    </location>
</feature>
<dbReference type="EMBL" id="FOBL01000008">
    <property type="protein sequence ID" value="SEL71180.1"/>
    <property type="molecule type" value="Genomic_DNA"/>
</dbReference>
<feature type="region of interest" description="Disordered" evidence="13">
    <location>
        <begin position="265"/>
        <end position="326"/>
    </location>
</feature>
<dbReference type="NCBIfam" id="TIGR03592">
    <property type="entry name" value="yidC_oxa1_cterm"/>
    <property type="match status" value="1"/>
</dbReference>
<feature type="transmembrane region" description="Helical" evidence="12">
    <location>
        <begin position="170"/>
        <end position="193"/>
    </location>
</feature>
<dbReference type="PROSITE" id="PS51257">
    <property type="entry name" value="PROKAR_LIPOPROTEIN"/>
    <property type="match status" value="1"/>
</dbReference>
<protein>
    <recommendedName>
        <fullName evidence="12">Membrane protein insertase YidC</fullName>
    </recommendedName>
    <alternativeName>
        <fullName evidence="12">Foldase YidC</fullName>
    </alternativeName>
    <alternativeName>
        <fullName evidence="12">Membrane integrase YidC</fullName>
    </alternativeName>
    <alternativeName>
        <fullName evidence="12">Membrane protein YidC</fullName>
    </alternativeName>
</protein>
<dbReference type="InterPro" id="IPR001708">
    <property type="entry name" value="YidC/ALB3/OXA1/COX18"/>
</dbReference>
<reference evidence="15 18" key="2">
    <citation type="submission" date="2019-07" db="EMBL/GenBank/DDBJ databases">
        <title>Whole genome shotgun sequence of Alkalibacterium putridalgicola NBRC 103243.</title>
        <authorList>
            <person name="Hosoyama A."/>
            <person name="Uohara A."/>
            <person name="Ohji S."/>
            <person name="Ichikawa N."/>
        </authorList>
    </citation>
    <scope>NUCLEOTIDE SEQUENCE [LARGE SCALE GENOMIC DNA]</scope>
    <source>
        <strain evidence="15 18">NBRC 103243</strain>
    </source>
</reference>
<keyword evidence="4 12" id="KW-0812">Transmembrane</keyword>
<dbReference type="Proteomes" id="UP000198548">
    <property type="component" value="Unassembled WGS sequence"/>
</dbReference>
<keyword evidence="2 12" id="KW-0813">Transport</keyword>
<reference evidence="16 17" key="1">
    <citation type="submission" date="2016-10" db="EMBL/GenBank/DDBJ databases">
        <authorList>
            <person name="de Groot N.N."/>
        </authorList>
    </citation>
    <scope>NUCLEOTIDE SEQUENCE [LARGE SCALE GENOMIC DNA]</scope>
    <source>
        <strain evidence="16 17">DSM 19182</strain>
    </source>
</reference>
<dbReference type="GO" id="GO:0032977">
    <property type="term" value="F:membrane insertase activity"/>
    <property type="evidence" value="ECO:0007669"/>
    <property type="project" value="InterPro"/>
</dbReference>
<evidence type="ECO:0000256" key="4">
    <source>
        <dbReference type="ARBA" id="ARBA00022692"/>
    </source>
</evidence>
<feature type="compositionally biased region" description="Basic residues" evidence="13">
    <location>
        <begin position="267"/>
        <end position="282"/>
    </location>
</feature>
<evidence type="ECO:0000256" key="6">
    <source>
        <dbReference type="ARBA" id="ARBA00022927"/>
    </source>
</evidence>
<comment type="subcellular location">
    <subcellularLocation>
        <location evidence="1 12">Cell membrane</location>
        <topology evidence="1 12">Multi-pass membrane protein</topology>
    </subcellularLocation>
</comment>
<keyword evidence="11 12" id="KW-0449">Lipoprotein</keyword>
<keyword evidence="7 12" id="KW-1133">Transmembrane helix</keyword>
<evidence type="ECO:0000259" key="14">
    <source>
        <dbReference type="Pfam" id="PF02096"/>
    </source>
</evidence>
<dbReference type="PANTHER" id="PTHR12428">
    <property type="entry name" value="OXA1"/>
    <property type="match status" value="1"/>
</dbReference>
<evidence type="ECO:0000256" key="10">
    <source>
        <dbReference type="ARBA" id="ARBA00023186"/>
    </source>
</evidence>
<dbReference type="AlphaFoldDB" id="A0A1H7SEW7"/>
<evidence type="ECO:0000256" key="13">
    <source>
        <dbReference type="SAM" id="MobiDB-lite"/>
    </source>
</evidence>
<evidence type="ECO:0000256" key="9">
    <source>
        <dbReference type="ARBA" id="ARBA00023139"/>
    </source>
</evidence>
<keyword evidence="8 12" id="KW-0472">Membrane</keyword>
<evidence type="ECO:0000313" key="18">
    <source>
        <dbReference type="Proteomes" id="UP000321425"/>
    </source>
</evidence>
<name>A0A1H7SEW7_9LACT</name>
<dbReference type="GO" id="GO:0051205">
    <property type="term" value="P:protein insertion into membrane"/>
    <property type="evidence" value="ECO:0007669"/>
    <property type="project" value="TreeGrafter"/>
</dbReference>
<evidence type="ECO:0000256" key="7">
    <source>
        <dbReference type="ARBA" id="ARBA00022989"/>
    </source>
</evidence>
<sequence length="326" mass="36804">MKNRTKRWLLSGGMLSIVLFLSGCMRVDEAGNPTGGMSQFLYDYLVLPTQNFIEILADITGSYGLAIIAITFIVRILILPLSIKQQRTTMEQQAKMSTVKPVTDEIQAEMKETNDQKEKQELQAEMMEIYRENNVNMLGGLSGCLPLLIQLPVFTAMFQAIRMSESIQSATWLGINLGDPSIFLAVLTGVLYFIQTKVMQAGMPEETRKQTGAMMYMSPVMILIFSITGPAGLTLYWFAGGFVAIGQSLITNLYYKPKLEKEMEKKHGGKPVIKRKKRKRKTVQATETDTESKQLNPAPSAKNRRRNQSPFEQKERRNTGKQKRNK</sequence>
<evidence type="ECO:0000313" key="16">
    <source>
        <dbReference type="EMBL" id="SEL71180.1"/>
    </source>
</evidence>
<dbReference type="STRING" id="426703.SAMN04488100_10818"/>
<accession>A0A1H7SEW7</accession>
<evidence type="ECO:0000313" key="17">
    <source>
        <dbReference type="Proteomes" id="UP000198548"/>
    </source>
</evidence>
<evidence type="ECO:0000256" key="5">
    <source>
        <dbReference type="ARBA" id="ARBA00022729"/>
    </source>
</evidence>
<dbReference type="InterPro" id="IPR023060">
    <property type="entry name" value="YidC/YidC1/YidC2_Firmicutes"/>
</dbReference>
<dbReference type="EMBL" id="BJUX01000006">
    <property type="protein sequence ID" value="GEK88771.1"/>
    <property type="molecule type" value="Genomic_DNA"/>
</dbReference>
<dbReference type="GO" id="GO:0005886">
    <property type="term" value="C:plasma membrane"/>
    <property type="evidence" value="ECO:0007669"/>
    <property type="project" value="UniProtKB-SubCell"/>
</dbReference>
<evidence type="ECO:0000256" key="1">
    <source>
        <dbReference type="ARBA" id="ARBA00004651"/>
    </source>
</evidence>
<dbReference type="PRINTS" id="PR00701">
    <property type="entry name" value="60KDINNERMP"/>
</dbReference>
<evidence type="ECO:0000256" key="2">
    <source>
        <dbReference type="ARBA" id="ARBA00022448"/>
    </source>
</evidence>
<evidence type="ECO:0000256" key="8">
    <source>
        <dbReference type="ARBA" id="ARBA00023136"/>
    </source>
</evidence>
<evidence type="ECO:0000256" key="12">
    <source>
        <dbReference type="HAMAP-Rule" id="MF_01811"/>
    </source>
</evidence>
<dbReference type="CDD" id="cd20070">
    <property type="entry name" value="5TM_YidC_Alb3"/>
    <property type="match status" value="1"/>
</dbReference>
<dbReference type="OrthoDB" id="9780552at2"/>
<dbReference type="HAMAP" id="MF_01811">
    <property type="entry name" value="YidC_type2"/>
    <property type="match status" value="1"/>
</dbReference>
<evidence type="ECO:0000256" key="3">
    <source>
        <dbReference type="ARBA" id="ARBA00022475"/>
    </source>
</evidence>
<keyword evidence="3 12" id="KW-1003">Cell membrane</keyword>
<dbReference type="GO" id="GO:0015031">
    <property type="term" value="P:protein transport"/>
    <property type="evidence" value="ECO:0007669"/>
    <property type="project" value="UniProtKB-KW"/>
</dbReference>
<keyword evidence="5 12" id="KW-0732">Signal</keyword>
<feature type="compositionally biased region" description="Polar residues" evidence="13">
    <location>
        <begin position="283"/>
        <end position="297"/>
    </location>
</feature>
<keyword evidence="9" id="KW-0564">Palmitate</keyword>
<feature type="transmembrane region" description="Helical" evidence="12">
    <location>
        <begin position="213"/>
        <end position="229"/>
    </location>
</feature>
<dbReference type="InterPro" id="IPR047196">
    <property type="entry name" value="YidC_ALB_C"/>
</dbReference>
<proteinExistence type="inferred from homology"/>
<keyword evidence="18" id="KW-1185">Reference proteome</keyword>
<keyword evidence="10 12" id="KW-0143">Chaperone</keyword>